<comment type="caution">
    <text evidence="9">The sequence shown here is derived from an EMBL/GenBank/DDBJ whole genome shotgun (WGS) entry which is preliminary data.</text>
</comment>
<dbReference type="PANTHER" id="PTHR34975">
    <property type="entry name" value="SPORE GERMINATION PROTEIN A2"/>
    <property type="match status" value="1"/>
</dbReference>
<feature type="transmembrane region" description="Helical" evidence="8">
    <location>
        <begin position="104"/>
        <end position="131"/>
    </location>
</feature>
<sequence>MKEKISGSQLAAIIILFQIGSSSLFLLASEAKHDAWISVAIAMLLGMALIVFVTLPIQKRAPHSNLIEILREYFGKYLGFVIGFAYLVYFIYKSVRNVREFGDLVILYMLPGTPLNVIMIVLLMVGAYAIYHGIEVFFRVGQLVLPWLVFIYVLLFGLMAMSGLIDFKRLLPMLEHGWKPVWDAAFPEVISFPFGEMIVCLMFWKHVVKFEKVKKYTLLSYTFSGIFITITNLLTVAVLGDLSGAYVVPFMFGTSLIEIGGFLERMDPLVSLLLFGGVFFKQATYYLAAVLVAAELFKVKHRITIIPVGIAIFIGARLFRSYLEQVRFGFQQNLKYHFPVFQIIIPIIILLVVLITDWIKRKANHSDPIDDQNL</sequence>
<feature type="transmembrane region" description="Helical" evidence="8">
    <location>
        <begin position="12"/>
        <end position="29"/>
    </location>
</feature>
<keyword evidence="7 8" id="KW-0472">Membrane</keyword>
<evidence type="ECO:0000256" key="7">
    <source>
        <dbReference type="ARBA" id="ARBA00023136"/>
    </source>
</evidence>
<proteinExistence type="inferred from homology"/>
<feature type="transmembrane region" description="Helical" evidence="8">
    <location>
        <begin position="74"/>
        <end position="92"/>
    </location>
</feature>
<gene>
    <name evidence="9" type="ORF">ACFQ3W_20360</name>
</gene>
<name>A0ABW3S2F0_9BACL</name>
<keyword evidence="10" id="KW-1185">Reference proteome</keyword>
<evidence type="ECO:0000313" key="9">
    <source>
        <dbReference type="EMBL" id="MFD1178635.1"/>
    </source>
</evidence>
<feature type="transmembrane region" description="Helical" evidence="8">
    <location>
        <begin position="216"/>
        <end position="239"/>
    </location>
</feature>
<evidence type="ECO:0000256" key="5">
    <source>
        <dbReference type="ARBA" id="ARBA00022692"/>
    </source>
</evidence>
<keyword evidence="3" id="KW-0813">Transport</keyword>
<accession>A0ABW3S2F0</accession>
<comment type="similarity">
    <text evidence="2">Belongs to the amino acid-polyamine-organocation (APC) superfamily. Spore germination protein (SGP) (TC 2.A.3.9) family.</text>
</comment>
<evidence type="ECO:0000256" key="6">
    <source>
        <dbReference type="ARBA" id="ARBA00022989"/>
    </source>
</evidence>
<dbReference type="NCBIfam" id="TIGR00912">
    <property type="entry name" value="2A0309"/>
    <property type="match status" value="1"/>
</dbReference>
<evidence type="ECO:0000256" key="1">
    <source>
        <dbReference type="ARBA" id="ARBA00004141"/>
    </source>
</evidence>
<dbReference type="Proteomes" id="UP001597262">
    <property type="component" value="Unassembled WGS sequence"/>
</dbReference>
<protein>
    <submittedName>
        <fullName evidence="9">GerAB/ArcD/ProY family transporter</fullName>
    </submittedName>
</protein>
<organism evidence="9 10">
    <name type="scientific">Paenibacillus puldeungensis</name>
    <dbReference type="NCBI Taxonomy" id="696536"/>
    <lineage>
        <taxon>Bacteria</taxon>
        <taxon>Bacillati</taxon>
        <taxon>Bacillota</taxon>
        <taxon>Bacilli</taxon>
        <taxon>Bacillales</taxon>
        <taxon>Paenibacillaceae</taxon>
        <taxon>Paenibacillus</taxon>
    </lineage>
</organism>
<comment type="subcellular location">
    <subcellularLocation>
        <location evidence="1">Membrane</location>
        <topology evidence="1">Multi-pass membrane protein</topology>
    </subcellularLocation>
</comment>
<evidence type="ECO:0000256" key="2">
    <source>
        <dbReference type="ARBA" id="ARBA00007998"/>
    </source>
</evidence>
<dbReference type="Pfam" id="PF03845">
    <property type="entry name" value="Spore_permease"/>
    <property type="match status" value="1"/>
</dbReference>
<feature type="transmembrane region" description="Helical" evidence="8">
    <location>
        <begin position="185"/>
        <end position="204"/>
    </location>
</feature>
<feature type="transmembrane region" description="Helical" evidence="8">
    <location>
        <begin position="270"/>
        <end position="293"/>
    </location>
</feature>
<feature type="transmembrane region" description="Helical" evidence="8">
    <location>
        <begin position="245"/>
        <end position="263"/>
    </location>
</feature>
<feature type="transmembrane region" description="Helical" evidence="8">
    <location>
        <begin position="340"/>
        <end position="359"/>
    </location>
</feature>
<evidence type="ECO:0000256" key="4">
    <source>
        <dbReference type="ARBA" id="ARBA00022544"/>
    </source>
</evidence>
<evidence type="ECO:0000256" key="8">
    <source>
        <dbReference type="SAM" id="Phobius"/>
    </source>
</evidence>
<dbReference type="InterPro" id="IPR004761">
    <property type="entry name" value="Spore_GerAB"/>
</dbReference>
<evidence type="ECO:0000256" key="3">
    <source>
        <dbReference type="ARBA" id="ARBA00022448"/>
    </source>
</evidence>
<reference evidence="10" key="1">
    <citation type="journal article" date="2019" name="Int. J. Syst. Evol. Microbiol.">
        <title>The Global Catalogue of Microorganisms (GCM) 10K type strain sequencing project: providing services to taxonomists for standard genome sequencing and annotation.</title>
        <authorList>
            <consortium name="The Broad Institute Genomics Platform"/>
            <consortium name="The Broad Institute Genome Sequencing Center for Infectious Disease"/>
            <person name="Wu L."/>
            <person name="Ma J."/>
        </authorList>
    </citation>
    <scope>NUCLEOTIDE SEQUENCE [LARGE SCALE GENOMIC DNA]</scope>
    <source>
        <strain evidence="10">CCUG 59189</strain>
    </source>
</reference>
<keyword evidence="6 8" id="KW-1133">Transmembrane helix</keyword>
<evidence type="ECO:0000313" key="10">
    <source>
        <dbReference type="Proteomes" id="UP001597262"/>
    </source>
</evidence>
<dbReference type="EMBL" id="JBHTLM010000018">
    <property type="protein sequence ID" value="MFD1178635.1"/>
    <property type="molecule type" value="Genomic_DNA"/>
</dbReference>
<feature type="transmembrane region" description="Helical" evidence="8">
    <location>
        <begin position="299"/>
        <end position="319"/>
    </location>
</feature>
<keyword evidence="5 8" id="KW-0812">Transmembrane</keyword>
<keyword evidence="4" id="KW-0309">Germination</keyword>
<dbReference type="RefSeq" id="WP_379321071.1">
    <property type="nucleotide sequence ID" value="NZ_JBHTLM010000018.1"/>
</dbReference>
<feature type="transmembrane region" description="Helical" evidence="8">
    <location>
        <begin position="35"/>
        <end position="53"/>
    </location>
</feature>
<dbReference type="PANTHER" id="PTHR34975:SF2">
    <property type="entry name" value="SPORE GERMINATION PROTEIN A2"/>
    <property type="match status" value="1"/>
</dbReference>
<feature type="transmembrane region" description="Helical" evidence="8">
    <location>
        <begin position="143"/>
        <end position="165"/>
    </location>
</feature>